<keyword evidence="1" id="KW-0732">Signal</keyword>
<comment type="caution">
    <text evidence="2">The sequence shown here is derived from an EMBL/GenBank/DDBJ whole genome shotgun (WGS) entry which is preliminary data.</text>
</comment>
<feature type="chain" id="PRO_5040259784" evidence="1">
    <location>
        <begin position="27"/>
        <end position="111"/>
    </location>
</feature>
<feature type="signal peptide" evidence="1">
    <location>
        <begin position="1"/>
        <end position="26"/>
    </location>
</feature>
<gene>
    <name evidence="2" type="ORF">MOF03_11100</name>
</gene>
<evidence type="ECO:0000256" key="1">
    <source>
        <dbReference type="SAM" id="SignalP"/>
    </source>
</evidence>
<name>A0A9Q4EJ11_9BACI</name>
<evidence type="ECO:0000313" key="2">
    <source>
        <dbReference type="EMBL" id="MCY9185189.1"/>
    </source>
</evidence>
<protein>
    <submittedName>
        <fullName evidence="2">YckD family protein</fullName>
    </submittedName>
</protein>
<organism evidence="2 3">
    <name type="scientific">Bacillus halotolerans</name>
    <dbReference type="NCBI Taxonomy" id="260554"/>
    <lineage>
        <taxon>Bacteria</taxon>
        <taxon>Bacillati</taxon>
        <taxon>Bacillota</taxon>
        <taxon>Bacilli</taxon>
        <taxon>Bacillales</taxon>
        <taxon>Bacillaceae</taxon>
        <taxon>Bacillus</taxon>
    </lineage>
</organism>
<accession>A0A9Q4EJ11</accession>
<dbReference type="Proteomes" id="UP001073053">
    <property type="component" value="Unassembled WGS sequence"/>
</dbReference>
<dbReference type="InterPro" id="IPR024485">
    <property type="entry name" value="DUF2680"/>
</dbReference>
<proteinExistence type="predicted"/>
<dbReference type="AlphaFoldDB" id="A0A9Q4EJ11"/>
<dbReference type="RefSeq" id="WP_268497138.1">
    <property type="nucleotide sequence ID" value="NZ_JALAVZ010000004.1"/>
</dbReference>
<evidence type="ECO:0000313" key="3">
    <source>
        <dbReference type="Proteomes" id="UP001073053"/>
    </source>
</evidence>
<sequence>MKKVKVNIIGMLIAAAVISLTGTAEAGEKQNQQPPANVTLTEQQKKEIEQLEADILKKRKDVISKYVEYGVLPKERGDHIKNHMVKHFEMMKQNGFVPKPHPHPHKFEKRH</sequence>
<reference evidence="2" key="1">
    <citation type="submission" date="2022-02" db="EMBL/GenBank/DDBJ databases">
        <title>Crop Bioprotection Bacillus Genome Sequencing.</title>
        <authorList>
            <person name="Dunlap C."/>
        </authorList>
    </citation>
    <scope>NUCLEOTIDE SEQUENCE</scope>
    <source>
        <strain evidence="2">EC49O2N-C10</strain>
    </source>
</reference>
<dbReference type="Pfam" id="PF10925">
    <property type="entry name" value="DUF2680"/>
    <property type="match status" value="1"/>
</dbReference>
<dbReference type="EMBL" id="JALAWA010000006">
    <property type="protein sequence ID" value="MCY9185189.1"/>
    <property type="molecule type" value="Genomic_DNA"/>
</dbReference>